<dbReference type="EMBL" id="JARVKF010000430">
    <property type="protein sequence ID" value="KAK9414021.1"/>
    <property type="molecule type" value="Genomic_DNA"/>
</dbReference>
<dbReference type="InterPro" id="IPR015421">
    <property type="entry name" value="PyrdxlP-dep_Trfase_major"/>
</dbReference>
<dbReference type="CDD" id="cd00610">
    <property type="entry name" value="OAT_like"/>
    <property type="match status" value="1"/>
</dbReference>
<feature type="coiled-coil region" evidence="5">
    <location>
        <begin position="674"/>
        <end position="701"/>
    </location>
</feature>
<dbReference type="InterPro" id="IPR046364">
    <property type="entry name" value="Exo70_C"/>
</dbReference>
<keyword evidence="8" id="KW-1185">Reference proteome</keyword>
<dbReference type="InterPro" id="IPR016159">
    <property type="entry name" value="Cullin_repeat-like_dom_sf"/>
</dbReference>
<dbReference type="Pfam" id="PF20669">
    <property type="entry name" value="Exo70_N"/>
    <property type="match status" value="1"/>
</dbReference>
<protein>
    <submittedName>
        <fullName evidence="7">Exo70 exocyst complex subunit</fullName>
    </submittedName>
</protein>
<dbReference type="NCBIfam" id="NF005685">
    <property type="entry name" value="PRK07483.1"/>
    <property type="match status" value="1"/>
</dbReference>
<name>A0ABR2UHT0_9PEZI</name>
<dbReference type="Proteomes" id="UP001408356">
    <property type="component" value="Unassembled WGS sequence"/>
</dbReference>
<reference evidence="7 8" key="1">
    <citation type="journal article" date="2024" name="J. Plant Pathol.">
        <title>Sequence and assembly of the genome of Seiridium unicorne, isolate CBS 538.82, causal agent of cypress canker disease.</title>
        <authorList>
            <person name="Scali E."/>
            <person name="Rocca G.D."/>
            <person name="Danti R."/>
            <person name="Garbelotto M."/>
            <person name="Barberini S."/>
            <person name="Baroncelli R."/>
            <person name="Emiliani G."/>
        </authorList>
    </citation>
    <scope>NUCLEOTIDE SEQUENCE [LARGE SCALE GENOMIC DNA]</scope>
    <source>
        <strain evidence="7 8">BM-138-508</strain>
    </source>
</reference>
<gene>
    <name evidence="7" type="ORF">SUNI508_11347</name>
</gene>
<keyword evidence="5" id="KW-0175">Coiled coil</keyword>
<dbReference type="Gene3D" id="1.20.1280.170">
    <property type="entry name" value="Exocyst complex component Exo70"/>
    <property type="match status" value="1"/>
</dbReference>
<evidence type="ECO:0000256" key="3">
    <source>
        <dbReference type="ARBA" id="ARBA00022448"/>
    </source>
</evidence>
<evidence type="ECO:0000313" key="8">
    <source>
        <dbReference type="Proteomes" id="UP001408356"/>
    </source>
</evidence>
<keyword evidence="4" id="KW-0663">Pyridoxal phosphate</keyword>
<dbReference type="PANTHER" id="PTHR43094">
    <property type="entry name" value="AMINOTRANSFERASE"/>
    <property type="match status" value="1"/>
</dbReference>
<dbReference type="PANTHER" id="PTHR43094:SF1">
    <property type="entry name" value="AMINOTRANSFERASE CLASS-III"/>
    <property type="match status" value="1"/>
</dbReference>
<comment type="similarity">
    <text evidence="2">Belongs to the class-III pyridoxal-phosphate-dependent aminotransferase family.</text>
</comment>
<evidence type="ECO:0000256" key="1">
    <source>
        <dbReference type="ARBA" id="ARBA00006756"/>
    </source>
</evidence>
<proteinExistence type="inferred from homology"/>
<dbReference type="SUPFAM" id="SSF53383">
    <property type="entry name" value="PLP-dependent transferases"/>
    <property type="match status" value="1"/>
</dbReference>
<evidence type="ECO:0000313" key="7">
    <source>
        <dbReference type="EMBL" id="KAK9414021.1"/>
    </source>
</evidence>
<dbReference type="InterPro" id="IPR015422">
    <property type="entry name" value="PyrdxlP-dep_Trfase_small"/>
</dbReference>
<dbReference type="Gene3D" id="3.40.640.10">
    <property type="entry name" value="Type I PLP-dependent aspartate aminotransferase-like (Major domain)"/>
    <property type="match status" value="1"/>
</dbReference>
<dbReference type="InterPro" id="IPR005814">
    <property type="entry name" value="Aminotrans_3"/>
</dbReference>
<sequence length="1198" mass="130619">MNPETSAVLHRSLKHQFLRLSSGEKSRLTFENGRTVIDASGGASVACIGHGDARVKQAIAAQLDRISYCSTVFYTSDVCEKLCQELVNSTHGHMSRALIVSSGSEAMEAAMKLARQYFLEKSTPEPRRINFIARQHSYHGTTLGSLSMGGHVYRRAKFEPMLLTNISRVSPCFPYRNQSTDENDEAYVARLASELDAEFQRLGPETVSAFVAEPVVGAALGCVTSVPGYFQAMRQVCDRHGALLILDEVMCGMGRTGTLHAWEQEGVVPDIQTLGKCLGGGYQPIAAVLVNRAVVDVLSSGSGAFVHGHTYQGHPIACAAALEVQRIITEEHLLENVQKMGQLLSRRLTEQLSHHPNVGNIRGRGFFWGIEFVANKETGEPFPASCCIAMGLAELGLSEGYGIAIYPGTGTADGINGDHVIISPPYNTTAGEIEEIVSILHRLVADYFGALEKSKFNVNFGGLVKHCGAPQALDLVPEGHLQAPPNVILICALASAKPFSTWGDPRLGAFTHSVIPSCASSHSLAATQRTLLHGTTTARTAVHTTFPSRTLHPSQHQHIRRYCLSQTAVMAVGLTNGRHAADEEARAEVDVLNSRLEKTAQLTKKIQACLGRLETTGKSVRDVSAPLNGETKKLQVLGNNIDAVIAAIERIRQPADSKNDEEQIIRQGPDKAGLSNYLNSIQRLSKALQNMETANLRSNQQTKADLQRLIQNGNSSLENHFDKTLRGETPMSVEPLNFTTKGKPFPVIPQDKIARLSLINSYVGSNATTENPLVKIYAEVRGQYLQKTLVNLAFASVNTAKKTSPGALYKAGTNGIGEYAKALEGMCVAEHENICSIFMRQDWGAVLQLTSQVPMAELARTIRELNNHIKAHLSTDCFLAYEVVEIMSSLASSLEERTGELKGTLAAALKPVRETAKVSLAELLDETKQKVNMLQALPSDGAPIPVVSATMQRLQTMVEFLRPISSVMISLGDGGWKSAAAANRSTDAIPSLSSFDIGADGKEIFAHYCTDTIDALLSGLDAKSRMLLKGKSVQGVFLANCVTIVERMILESGLAPLLDGRLGVLDTWRKKAKAMYTEACKDLSMHLFDVIHTNRAQRPPSGNNNDSASVLKSLSSKDKESIKNKFLAFNAGFDDLVVKHKTYSMEREVRNMFAKDIQQVLEPLYNRFWDRYHEVDKGKGKYVKYDKSSIAAVFLSLF</sequence>
<accession>A0ABR2UHT0</accession>
<dbReference type="Pfam" id="PF03081">
    <property type="entry name" value="Exo70_C"/>
    <property type="match status" value="1"/>
</dbReference>
<organism evidence="7 8">
    <name type="scientific">Seiridium unicorne</name>
    <dbReference type="NCBI Taxonomy" id="138068"/>
    <lineage>
        <taxon>Eukaryota</taxon>
        <taxon>Fungi</taxon>
        <taxon>Dikarya</taxon>
        <taxon>Ascomycota</taxon>
        <taxon>Pezizomycotina</taxon>
        <taxon>Sordariomycetes</taxon>
        <taxon>Xylariomycetidae</taxon>
        <taxon>Amphisphaeriales</taxon>
        <taxon>Sporocadaceae</taxon>
        <taxon>Seiridium</taxon>
    </lineage>
</organism>
<keyword evidence="3" id="KW-0813">Transport</keyword>
<evidence type="ECO:0000259" key="6">
    <source>
        <dbReference type="Pfam" id="PF03081"/>
    </source>
</evidence>
<evidence type="ECO:0000256" key="2">
    <source>
        <dbReference type="ARBA" id="ARBA00008954"/>
    </source>
</evidence>
<evidence type="ECO:0000256" key="4">
    <source>
        <dbReference type="ARBA" id="ARBA00022898"/>
    </source>
</evidence>
<dbReference type="SUPFAM" id="SSF74788">
    <property type="entry name" value="Cullin repeat-like"/>
    <property type="match status" value="1"/>
</dbReference>
<dbReference type="InterPro" id="IPR015424">
    <property type="entry name" value="PyrdxlP-dep_Trfase"/>
</dbReference>
<evidence type="ECO:0000256" key="5">
    <source>
        <dbReference type="SAM" id="Coils"/>
    </source>
</evidence>
<comment type="similarity">
    <text evidence="1">Belongs to the EXO70 family.</text>
</comment>
<comment type="caution">
    <text evidence="7">The sequence shown here is derived from an EMBL/GenBank/DDBJ whole genome shotgun (WGS) entry which is preliminary data.</text>
</comment>
<feature type="domain" description="Exocyst complex subunit Exo70 C-terminal" evidence="6">
    <location>
        <begin position="813"/>
        <end position="1194"/>
    </location>
</feature>
<dbReference type="Pfam" id="PF00202">
    <property type="entry name" value="Aminotran_3"/>
    <property type="match status" value="1"/>
</dbReference>
<dbReference type="Gene3D" id="3.90.1150.10">
    <property type="entry name" value="Aspartate Aminotransferase, domain 1"/>
    <property type="match status" value="1"/>
</dbReference>